<proteinExistence type="predicted"/>
<feature type="non-terminal residue" evidence="2">
    <location>
        <position position="1"/>
    </location>
</feature>
<name>A0ABD0S0D4_CIRMR</name>
<accession>A0ABD0S0D4</accession>
<keyword evidence="3" id="KW-1185">Reference proteome</keyword>
<sequence length="54" mass="5836">SCLDPVDGQHCNGSLKKQPTAHTVEDSSGQRYSADPTVLLGEKGQREDTDEDGY</sequence>
<dbReference type="Proteomes" id="UP001529510">
    <property type="component" value="Unassembled WGS sequence"/>
</dbReference>
<gene>
    <name evidence="2" type="ORF">M9458_002277</name>
</gene>
<dbReference type="EMBL" id="JAMKFB020000001">
    <property type="protein sequence ID" value="KAL0204259.1"/>
    <property type="molecule type" value="Genomic_DNA"/>
</dbReference>
<evidence type="ECO:0000256" key="1">
    <source>
        <dbReference type="SAM" id="MobiDB-lite"/>
    </source>
</evidence>
<dbReference type="AlphaFoldDB" id="A0ABD0S0D4"/>
<feature type="compositionally biased region" description="Polar residues" evidence="1">
    <location>
        <begin position="11"/>
        <end position="31"/>
    </location>
</feature>
<evidence type="ECO:0000313" key="2">
    <source>
        <dbReference type="EMBL" id="KAL0204259.1"/>
    </source>
</evidence>
<comment type="caution">
    <text evidence="2">The sequence shown here is derived from an EMBL/GenBank/DDBJ whole genome shotgun (WGS) entry which is preliminary data.</text>
</comment>
<feature type="non-terminal residue" evidence="2">
    <location>
        <position position="54"/>
    </location>
</feature>
<feature type="region of interest" description="Disordered" evidence="1">
    <location>
        <begin position="1"/>
        <end position="54"/>
    </location>
</feature>
<reference evidence="2 3" key="1">
    <citation type="submission" date="2024-05" db="EMBL/GenBank/DDBJ databases">
        <title>Genome sequencing and assembly of Indian major carp, Cirrhinus mrigala (Hamilton, 1822).</title>
        <authorList>
            <person name="Mohindra V."/>
            <person name="Chowdhury L.M."/>
            <person name="Lal K."/>
            <person name="Jena J.K."/>
        </authorList>
    </citation>
    <scope>NUCLEOTIDE SEQUENCE [LARGE SCALE GENOMIC DNA]</scope>
    <source>
        <strain evidence="2">CM1030</strain>
        <tissue evidence="2">Blood</tissue>
    </source>
</reference>
<protein>
    <submittedName>
        <fullName evidence="2">Uncharacterized protein</fullName>
    </submittedName>
</protein>
<evidence type="ECO:0000313" key="3">
    <source>
        <dbReference type="Proteomes" id="UP001529510"/>
    </source>
</evidence>
<organism evidence="2 3">
    <name type="scientific">Cirrhinus mrigala</name>
    <name type="common">Mrigala</name>
    <dbReference type="NCBI Taxonomy" id="683832"/>
    <lineage>
        <taxon>Eukaryota</taxon>
        <taxon>Metazoa</taxon>
        <taxon>Chordata</taxon>
        <taxon>Craniata</taxon>
        <taxon>Vertebrata</taxon>
        <taxon>Euteleostomi</taxon>
        <taxon>Actinopterygii</taxon>
        <taxon>Neopterygii</taxon>
        <taxon>Teleostei</taxon>
        <taxon>Ostariophysi</taxon>
        <taxon>Cypriniformes</taxon>
        <taxon>Cyprinidae</taxon>
        <taxon>Labeoninae</taxon>
        <taxon>Labeonini</taxon>
        <taxon>Cirrhinus</taxon>
    </lineage>
</organism>